<feature type="transmembrane region" description="Helical" evidence="10">
    <location>
        <begin position="79"/>
        <end position="99"/>
    </location>
</feature>
<organism evidence="11 12">
    <name type="scientific">Desulfurispirillum indicum (strain ATCC BAA-1389 / DSM 22839 / S5)</name>
    <dbReference type="NCBI Taxonomy" id="653733"/>
    <lineage>
        <taxon>Bacteria</taxon>
        <taxon>Pseudomonadati</taxon>
        <taxon>Chrysiogenota</taxon>
        <taxon>Chrysiogenia</taxon>
        <taxon>Chrysiogenales</taxon>
        <taxon>Chrysiogenaceae</taxon>
        <taxon>Desulfurispirillum</taxon>
    </lineage>
</organism>
<evidence type="ECO:0000256" key="7">
    <source>
        <dbReference type="ARBA" id="ARBA00023136"/>
    </source>
</evidence>
<keyword evidence="7 10" id="KW-0472">Membrane</keyword>
<evidence type="ECO:0000313" key="11">
    <source>
        <dbReference type="EMBL" id="ADU67285.1"/>
    </source>
</evidence>
<dbReference type="GO" id="GO:0043772">
    <property type="term" value="F:acyl-phosphate glycerol-3-phosphate acyltransferase activity"/>
    <property type="evidence" value="ECO:0007669"/>
    <property type="project" value="UniProtKB-UniRule"/>
</dbReference>
<dbReference type="InParanoid" id="E6W6F0"/>
<evidence type="ECO:0000256" key="5">
    <source>
        <dbReference type="ARBA" id="ARBA00022989"/>
    </source>
</evidence>
<keyword evidence="1 10" id="KW-1003">Cell membrane</keyword>
<accession>E6W6F0</accession>
<dbReference type="HOGENOM" id="CLU_081254_7_1_0"/>
<dbReference type="PANTHER" id="PTHR30309:SF0">
    <property type="entry name" value="GLYCEROL-3-PHOSPHATE ACYLTRANSFERASE-RELATED"/>
    <property type="match status" value="1"/>
</dbReference>
<evidence type="ECO:0000256" key="2">
    <source>
        <dbReference type="ARBA" id="ARBA00022516"/>
    </source>
</evidence>
<dbReference type="InterPro" id="IPR003811">
    <property type="entry name" value="G3P_acylTferase_PlsY"/>
</dbReference>
<keyword evidence="6 10" id="KW-0443">Lipid metabolism</keyword>
<keyword evidence="10" id="KW-0997">Cell inner membrane</keyword>
<evidence type="ECO:0000256" key="8">
    <source>
        <dbReference type="ARBA" id="ARBA00023209"/>
    </source>
</evidence>
<dbReference type="KEGG" id="din:Selin_2574"/>
<name>E6W6F0_DESIS</name>
<evidence type="ECO:0000256" key="6">
    <source>
        <dbReference type="ARBA" id="ARBA00023098"/>
    </source>
</evidence>
<dbReference type="RefSeq" id="WP_013507154.1">
    <property type="nucleotide sequence ID" value="NC_014836.1"/>
</dbReference>
<comment type="similarity">
    <text evidence="10">Belongs to the PlsY family.</text>
</comment>
<keyword evidence="9 10" id="KW-1208">Phospholipid metabolism</keyword>
<protein>
    <recommendedName>
        <fullName evidence="10">Glycerol-3-phosphate acyltransferase</fullName>
    </recommendedName>
    <alternativeName>
        <fullName evidence="10">Acyl-PO4 G3P acyltransferase</fullName>
    </alternativeName>
    <alternativeName>
        <fullName evidence="10">Acyl-phosphate--glycerol-3-phosphate acyltransferase</fullName>
    </alternativeName>
    <alternativeName>
        <fullName evidence="10">G3P acyltransferase</fullName>
        <shortName evidence="10">GPAT</shortName>
        <ecNumber evidence="10">2.3.1.275</ecNumber>
    </alternativeName>
    <alternativeName>
        <fullName evidence="10">Lysophosphatidic acid synthase</fullName>
        <shortName evidence="10">LPA synthase</shortName>
    </alternativeName>
</protein>
<comment type="pathway">
    <text evidence="10">Lipid metabolism; phospholipid metabolism.</text>
</comment>
<evidence type="ECO:0000256" key="3">
    <source>
        <dbReference type="ARBA" id="ARBA00022679"/>
    </source>
</evidence>
<feature type="transmembrane region" description="Helical" evidence="10">
    <location>
        <begin position="38"/>
        <end position="59"/>
    </location>
</feature>
<dbReference type="GO" id="GO:0005886">
    <property type="term" value="C:plasma membrane"/>
    <property type="evidence" value="ECO:0007669"/>
    <property type="project" value="UniProtKB-SubCell"/>
</dbReference>
<feature type="transmembrane region" description="Helical" evidence="10">
    <location>
        <begin position="6"/>
        <end position="26"/>
    </location>
</feature>
<evidence type="ECO:0000256" key="10">
    <source>
        <dbReference type="HAMAP-Rule" id="MF_01043"/>
    </source>
</evidence>
<feature type="transmembrane region" description="Helical" evidence="10">
    <location>
        <begin position="153"/>
        <end position="176"/>
    </location>
</feature>
<dbReference type="GO" id="GO:0008654">
    <property type="term" value="P:phospholipid biosynthetic process"/>
    <property type="evidence" value="ECO:0007669"/>
    <property type="project" value="UniProtKB-UniRule"/>
</dbReference>
<dbReference type="eggNOG" id="COG0344">
    <property type="taxonomic scope" value="Bacteria"/>
</dbReference>
<dbReference type="EMBL" id="CP002432">
    <property type="protein sequence ID" value="ADU67285.1"/>
    <property type="molecule type" value="Genomic_DNA"/>
</dbReference>
<comment type="subunit">
    <text evidence="10">Probably interacts with PlsX.</text>
</comment>
<keyword evidence="4 10" id="KW-0812">Transmembrane</keyword>
<dbReference type="Pfam" id="PF02660">
    <property type="entry name" value="G3P_acyltransf"/>
    <property type="match status" value="1"/>
</dbReference>
<dbReference type="UniPathway" id="UPA00085"/>
<dbReference type="Proteomes" id="UP000002572">
    <property type="component" value="Chromosome"/>
</dbReference>
<evidence type="ECO:0000256" key="9">
    <source>
        <dbReference type="ARBA" id="ARBA00023264"/>
    </source>
</evidence>
<keyword evidence="2 10" id="KW-0444">Lipid biosynthesis</keyword>
<dbReference type="HAMAP" id="MF_01043">
    <property type="entry name" value="PlsY"/>
    <property type="match status" value="1"/>
</dbReference>
<feature type="transmembrane region" description="Helical" evidence="10">
    <location>
        <begin position="111"/>
        <end position="133"/>
    </location>
</feature>
<keyword evidence="3 10" id="KW-0808">Transferase</keyword>
<keyword evidence="8 10" id="KW-0594">Phospholipid biosynthesis</keyword>
<comment type="catalytic activity">
    <reaction evidence="10">
        <text>an acyl phosphate + sn-glycerol 3-phosphate = a 1-acyl-sn-glycero-3-phosphate + phosphate</text>
        <dbReference type="Rhea" id="RHEA:34075"/>
        <dbReference type="ChEBI" id="CHEBI:43474"/>
        <dbReference type="ChEBI" id="CHEBI:57597"/>
        <dbReference type="ChEBI" id="CHEBI:57970"/>
        <dbReference type="ChEBI" id="CHEBI:59918"/>
        <dbReference type="EC" id="2.3.1.275"/>
    </reaction>
</comment>
<keyword evidence="5 10" id="KW-1133">Transmembrane helix</keyword>
<dbReference type="NCBIfam" id="TIGR00023">
    <property type="entry name" value="glycerol-3-phosphate 1-O-acyltransferase PlsY"/>
    <property type="match status" value="1"/>
</dbReference>
<comment type="subcellular location">
    <subcellularLocation>
        <location evidence="10">Cell inner membrane</location>
        <topology evidence="10">Multi-pass membrane protein</topology>
    </subcellularLocation>
</comment>
<dbReference type="PANTHER" id="PTHR30309">
    <property type="entry name" value="INNER MEMBRANE PROTEIN YGIH"/>
    <property type="match status" value="1"/>
</dbReference>
<dbReference type="STRING" id="653733.Selin_2574"/>
<dbReference type="AlphaFoldDB" id="E6W6F0"/>
<dbReference type="OrthoDB" id="9777124at2"/>
<dbReference type="EC" id="2.3.1.275" evidence="10"/>
<proteinExistence type="inferred from homology"/>
<keyword evidence="12" id="KW-1185">Reference proteome</keyword>
<evidence type="ECO:0000256" key="1">
    <source>
        <dbReference type="ARBA" id="ARBA00022475"/>
    </source>
</evidence>
<evidence type="ECO:0000313" key="12">
    <source>
        <dbReference type="Proteomes" id="UP000002572"/>
    </source>
</evidence>
<dbReference type="FunCoup" id="E6W6F0">
    <property type="interactions" value="206"/>
</dbReference>
<reference evidence="11 12" key="1">
    <citation type="submission" date="2010-12" db="EMBL/GenBank/DDBJ databases">
        <title>Complete sequence of Desulfurispirillum indicum S5.</title>
        <authorList>
            <consortium name="US DOE Joint Genome Institute"/>
            <person name="Lucas S."/>
            <person name="Copeland A."/>
            <person name="Lapidus A."/>
            <person name="Cheng J.-F."/>
            <person name="Goodwin L."/>
            <person name="Pitluck S."/>
            <person name="Chertkov O."/>
            <person name="Held B."/>
            <person name="Detter J.C."/>
            <person name="Han C."/>
            <person name="Tapia R."/>
            <person name="Land M."/>
            <person name="Hauser L."/>
            <person name="Kyrpides N."/>
            <person name="Ivanova N."/>
            <person name="Mikhailova N."/>
            <person name="Haggblom M."/>
            <person name="Rauschenbach I."/>
            <person name="Bini E."/>
            <person name="Woyke T."/>
        </authorList>
    </citation>
    <scope>NUCLEOTIDE SEQUENCE [LARGE SCALE GENOMIC DNA]</scope>
    <source>
        <strain evidence="12">ATCC BAA-1389 / DSM 22839 / S5</strain>
    </source>
</reference>
<gene>
    <name evidence="10" type="primary">plsY</name>
    <name evidence="11" type="ordered locus">Selin_2574</name>
</gene>
<comment type="function">
    <text evidence="10">Catalyzes the transfer of an acyl group from acyl-phosphate (acyl-PO(4)) to glycerol-3-phosphate (G3P) to form lysophosphatidic acid (LPA). This enzyme utilizes acyl-phosphate as fatty acyl donor, but not acyl-CoA or acyl-ACP.</text>
</comment>
<dbReference type="SMART" id="SM01207">
    <property type="entry name" value="G3P_acyltransf"/>
    <property type="match status" value="1"/>
</dbReference>
<evidence type="ECO:0000256" key="4">
    <source>
        <dbReference type="ARBA" id="ARBA00022692"/>
    </source>
</evidence>
<sequence>MGILFYLALAYILCSIPFGLVFVYLVKGEDIRKFGSGNIGATNVFRFGGAPVGILTLFFDALKGYLPVVLVMKAYPEQPLYHVMVAIVGILGHSYSIFLKFRGGKGVATGLGVCLALLPLQVALAAVVFAALFLTSGYVSLGSVGAALSLPLISLLTGVPGLYLLFTIAAAALVIIRHQENIRRLLLGTETKILWNKDREK</sequence>